<reference evidence="1" key="1">
    <citation type="submission" date="2018-05" db="EMBL/GenBank/DDBJ databases">
        <authorList>
            <person name="Lanie J.A."/>
            <person name="Ng W.-L."/>
            <person name="Kazmierczak K.M."/>
            <person name="Andrzejewski T.M."/>
            <person name="Davidsen T.M."/>
            <person name="Wayne K.J."/>
            <person name="Tettelin H."/>
            <person name="Glass J.I."/>
            <person name="Rusch D."/>
            <person name="Podicherti R."/>
            <person name="Tsui H.-C.T."/>
            <person name="Winkler M.E."/>
        </authorList>
    </citation>
    <scope>NUCLEOTIDE SEQUENCE</scope>
</reference>
<dbReference type="EMBL" id="UINC01001034">
    <property type="protein sequence ID" value="SUZ68217.1"/>
    <property type="molecule type" value="Genomic_DNA"/>
</dbReference>
<proteinExistence type="predicted"/>
<evidence type="ECO:0000313" key="1">
    <source>
        <dbReference type="EMBL" id="SUZ68217.1"/>
    </source>
</evidence>
<accession>A0A381PQ42</accession>
<dbReference type="AlphaFoldDB" id="A0A381PQ42"/>
<name>A0A381PQ42_9ZZZZ</name>
<organism evidence="1">
    <name type="scientific">marine metagenome</name>
    <dbReference type="NCBI Taxonomy" id="408172"/>
    <lineage>
        <taxon>unclassified sequences</taxon>
        <taxon>metagenomes</taxon>
        <taxon>ecological metagenomes</taxon>
    </lineage>
</organism>
<gene>
    <name evidence="1" type="ORF">METZ01_LOCUS21071</name>
</gene>
<protein>
    <submittedName>
        <fullName evidence="1">Uncharacterized protein</fullName>
    </submittedName>
</protein>
<sequence length="181" mass="20915">MKKYRNTLFILLITFFAQSIVLTQTNSNYSVSLYGKINFCNITLEEKIIFTPIGAGEMLFETLKYDKNSFGEKNLILFLLSGNPIAIQDAKWEKDMELLDEMSCEIRFLEANEETINTIDMVLYRLDIKKSNTTTTKDMDILNKIFLNSSVIKVWTNKEKKTIIKISIMYNGLEYVVTSNA</sequence>